<accession>A0AAW2K578</accession>
<keyword evidence="2" id="KW-0472">Membrane</keyword>
<reference evidence="3" key="1">
    <citation type="submission" date="2020-06" db="EMBL/GenBank/DDBJ databases">
        <authorList>
            <person name="Li T."/>
            <person name="Hu X."/>
            <person name="Zhang T."/>
            <person name="Song X."/>
            <person name="Zhang H."/>
            <person name="Dai N."/>
            <person name="Sheng W."/>
            <person name="Hou X."/>
            <person name="Wei L."/>
        </authorList>
    </citation>
    <scope>NUCLEOTIDE SEQUENCE</scope>
    <source>
        <strain evidence="3">G02</strain>
        <tissue evidence="3">Leaf</tissue>
    </source>
</reference>
<keyword evidence="2" id="KW-0812">Transmembrane</keyword>
<proteinExistence type="predicted"/>
<feature type="transmembrane region" description="Helical" evidence="2">
    <location>
        <begin position="107"/>
        <end position="127"/>
    </location>
</feature>
<organism evidence="3">
    <name type="scientific">Sesamum radiatum</name>
    <name type="common">Black benniseed</name>
    <dbReference type="NCBI Taxonomy" id="300843"/>
    <lineage>
        <taxon>Eukaryota</taxon>
        <taxon>Viridiplantae</taxon>
        <taxon>Streptophyta</taxon>
        <taxon>Embryophyta</taxon>
        <taxon>Tracheophyta</taxon>
        <taxon>Spermatophyta</taxon>
        <taxon>Magnoliopsida</taxon>
        <taxon>eudicotyledons</taxon>
        <taxon>Gunneridae</taxon>
        <taxon>Pentapetalae</taxon>
        <taxon>asterids</taxon>
        <taxon>lamiids</taxon>
        <taxon>Lamiales</taxon>
        <taxon>Pedaliaceae</taxon>
        <taxon>Sesamum</taxon>
    </lineage>
</organism>
<protein>
    <submittedName>
        <fullName evidence="3">Uncharacterized protein</fullName>
    </submittedName>
</protein>
<evidence type="ECO:0000256" key="1">
    <source>
        <dbReference type="SAM" id="MobiDB-lite"/>
    </source>
</evidence>
<comment type="caution">
    <text evidence="3">The sequence shown here is derived from an EMBL/GenBank/DDBJ whole genome shotgun (WGS) entry which is preliminary data.</text>
</comment>
<evidence type="ECO:0000313" key="3">
    <source>
        <dbReference type="EMBL" id="KAL0301719.1"/>
    </source>
</evidence>
<gene>
    <name evidence="3" type="ORF">Sradi_6448700</name>
</gene>
<evidence type="ECO:0000256" key="2">
    <source>
        <dbReference type="SAM" id="Phobius"/>
    </source>
</evidence>
<dbReference type="EMBL" id="JACGWJ010000030">
    <property type="protein sequence ID" value="KAL0301719.1"/>
    <property type="molecule type" value="Genomic_DNA"/>
</dbReference>
<name>A0AAW2K578_SESRA</name>
<reference evidence="3" key="2">
    <citation type="journal article" date="2024" name="Plant">
        <title>Genomic evolution and insights into agronomic trait innovations of Sesamum species.</title>
        <authorList>
            <person name="Miao H."/>
            <person name="Wang L."/>
            <person name="Qu L."/>
            <person name="Liu H."/>
            <person name="Sun Y."/>
            <person name="Le M."/>
            <person name="Wang Q."/>
            <person name="Wei S."/>
            <person name="Zheng Y."/>
            <person name="Lin W."/>
            <person name="Duan Y."/>
            <person name="Cao H."/>
            <person name="Xiong S."/>
            <person name="Wang X."/>
            <person name="Wei L."/>
            <person name="Li C."/>
            <person name="Ma Q."/>
            <person name="Ju M."/>
            <person name="Zhao R."/>
            <person name="Li G."/>
            <person name="Mu C."/>
            <person name="Tian Q."/>
            <person name="Mei H."/>
            <person name="Zhang T."/>
            <person name="Gao T."/>
            <person name="Zhang H."/>
        </authorList>
    </citation>
    <scope>NUCLEOTIDE SEQUENCE</scope>
    <source>
        <strain evidence="3">G02</strain>
    </source>
</reference>
<sequence length="128" mass="14301">MRFGGGGVPSDDPSEATFKRSEPDPSPYTGGQRWSFRQATRRLLDESSEEDEKDEEEEGSSPGEGVPMDEANTSNDAKGTYPSRMVGFLAVFIQLGSIIWWRSLPFLLTLFFLFSIQIVTQIPLHLIV</sequence>
<keyword evidence="2" id="KW-1133">Transmembrane helix</keyword>
<feature type="region of interest" description="Disordered" evidence="1">
    <location>
        <begin position="1"/>
        <end position="78"/>
    </location>
</feature>
<feature type="compositionally biased region" description="Acidic residues" evidence="1">
    <location>
        <begin position="46"/>
        <end position="59"/>
    </location>
</feature>
<dbReference type="AlphaFoldDB" id="A0AAW2K578"/>